<keyword evidence="3" id="KW-1185">Reference proteome</keyword>
<dbReference type="PANTHER" id="PTHR33990:SF2">
    <property type="entry name" value="PHNB-LIKE DOMAIN-CONTAINING PROTEIN"/>
    <property type="match status" value="1"/>
</dbReference>
<dbReference type="SUPFAM" id="SSF54593">
    <property type="entry name" value="Glyoxalase/Bleomycin resistance protein/Dihydroxybiphenyl dioxygenase"/>
    <property type="match status" value="1"/>
</dbReference>
<proteinExistence type="predicted"/>
<evidence type="ECO:0000313" key="2">
    <source>
        <dbReference type="EMBL" id="RFU82363.1"/>
    </source>
</evidence>
<dbReference type="CDD" id="cd06588">
    <property type="entry name" value="PhnB_like"/>
    <property type="match status" value="1"/>
</dbReference>
<dbReference type="OrthoDB" id="9806473at2"/>
<accession>A0A372LVS4</accession>
<sequence length="158" mass="17651">MQQKIRPCLWFDTEAEEAANFYVSVFDNSRIVGIERYGKEGMRDDGSVMTVDFELDGQQYQALNGGPEFKFNEAISLSVDCADQKEVDDLWEKLIEGGGEPGPCGWLKDKYGLSWQIVPRALVELLSDPDEEKSGRVMKAMLAMGKIDVQALQAAYDG</sequence>
<dbReference type="PIRSF" id="PIRSF021700">
    <property type="entry name" value="3_dmu_93_MTrfase"/>
    <property type="match status" value="1"/>
</dbReference>
<dbReference type="AlphaFoldDB" id="A0A372LVS4"/>
<name>A0A372LVS4_9ACTN</name>
<dbReference type="Pfam" id="PF06983">
    <property type="entry name" value="3-dmu-9_3-mt"/>
    <property type="match status" value="1"/>
</dbReference>
<organism evidence="2 3">
    <name type="scientific">Streptomyces triticagri</name>
    <dbReference type="NCBI Taxonomy" id="2293568"/>
    <lineage>
        <taxon>Bacteria</taxon>
        <taxon>Bacillati</taxon>
        <taxon>Actinomycetota</taxon>
        <taxon>Actinomycetes</taxon>
        <taxon>Kitasatosporales</taxon>
        <taxon>Streptomycetaceae</taxon>
        <taxon>Streptomyces</taxon>
    </lineage>
</organism>
<evidence type="ECO:0000313" key="3">
    <source>
        <dbReference type="Proteomes" id="UP000263094"/>
    </source>
</evidence>
<comment type="caution">
    <text evidence="2">The sequence shown here is derived from an EMBL/GenBank/DDBJ whole genome shotgun (WGS) entry which is preliminary data.</text>
</comment>
<dbReference type="Gene3D" id="3.10.180.10">
    <property type="entry name" value="2,3-Dihydroxybiphenyl 1,2-Dioxygenase, domain 1"/>
    <property type="match status" value="1"/>
</dbReference>
<dbReference type="RefSeq" id="WP_128559884.1">
    <property type="nucleotide sequence ID" value="NZ_QUAK01000238.1"/>
</dbReference>
<dbReference type="InterPro" id="IPR009725">
    <property type="entry name" value="3_dmu_93_MTrfase"/>
</dbReference>
<dbReference type="PANTHER" id="PTHR33990">
    <property type="entry name" value="PROTEIN YJDN-RELATED"/>
    <property type="match status" value="1"/>
</dbReference>
<dbReference type="InterPro" id="IPR028973">
    <property type="entry name" value="PhnB-like"/>
</dbReference>
<reference evidence="2 3" key="1">
    <citation type="submission" date="2018-08" db="EMBL/GenBank/DDBJ databases">
        <title>Isolation, diversity and antifungal activity of Actinobacteria from wheat.</title>
        <authorList>
            <person name="Han C."/>
        </authorList>
    </citation>
    <scope>NUCLEOTIDE SEQUENCE [LARGE SCALE GENOMIC DNA]</scope>
    <source>
        <strain evidence="2 3">NEAU-YY421</strain>
    </source>
</reference>
<protein>
    <submittedName>
        <fullName evidence="2">VOC family protein</fullName>
    </submittedName>
</protein>
<evidence type="ECO:0000259" key="1">
    <source>
        <dbReference type="Pfam" id="PF06983"/>
    </source>
</evidence>
<gene>
    <name evidence="2" type="ORF">DY218_33210</name>
</gene>
<dbReference type="Proteomes" id="UP000263094">
    <property type="component" value="Unassembled WGS sequence"/>
</dbReference>
<dbReference type="EMBL" id="QUAK01000238">
    <property type="protein sequence ID" value="RFU82363.1"/>
    <property type="molecule type" value="Genomic_DNA"/>
</dbReference>
<feature type="domain" description="PhnB-like" evidence="1">
    <location>
        <begin position="3"/>
        <end position="118"/>
    </location>
</feature>
<dbReference type="InterPro" id="IPR029068">
    <property type="entry name" value="Glyas_Bleomycin-R_OHBP_Dase"/>
</dbReference>